<keyword evidence="6" id="KW-1185">Reference proteome</keyword>
<dbReference type="PROSITE" id="PS51585">
    <property type="entry name" value="SAM_MT_TPMT"/>
    <property type="match status" value="1"/>
</dbReference>
<dbReference type="Gene3D" id="3.40.50.150">
    <property type="entry name" value="Vaccinia Virus protein VP39"/>
    <property type="match status" value="1"/>
</dbReference>
<dbReference type="InterPro" id="IPR029063">
    <property type="entry name" value="SAM-dependent_MTases_sf"/>
</dbReference>
<dbReference type="GO" id="GO:0032259">
    <property type="term" value="P:methylation"/>
    <property type="evidence" value="ECO:0007669"/>
    <property type="project" value="UniProtKB-KW"/>
</dbReference>
<evidence type="ECO:0000256" key="3">
    <source>
        <dbReference type="ARBA" id="ARBA00022679"/>
    </source>
</evidence>
<organism evidence="5 6">
    <name type="scientific">Porphyra umbilicalis</name>
    <name type="common">Purple laver</name>
    <name type="synonym">Red alga</name>
    <dbReference type="NCBI Taxonomy" id="2786"/>
    <lineage>
        <taxon>Eukaryota</taxon>
        <taxon>Rhodophyta</taxon>
        <taxon>Bangiophyceae</taxon>
        <taxon>Bangiales</taxon>
        <taxon>Bangiaceae</taxon>
        <taxon>Porphyra</taxon>
    </lineage>
</organism>
<proteinExistence type="predicted"/>
<evidence type="ECO:0008006" key="7">
    <source>
        <dbReference type="Google" id="ProtNLM"/>
    </source>
</evidence>
<dbReference type="OrthoDB" id="276151at2759"/>
<keyword evidence="4" id="KW-0949">S-adenosyl-L-methionine</keyword>
<dbReference type="Pfam" id="PF05724">
    <property type="entry name" value="TPMT"/>
    <property type="match status" value="1"/>
</dbReference>
<evidence type="ECO:0000256" key="2">
    <source>
        <dbReference type="ARBA" id="ARBA00022603"/>
    </source>
</evidence>
<gene>
    <name evidence="5" type="ORF">BU14_0057s0003</name>
</gene>
<keyword evidence="2" id="KW-0489">Methyltransferase</keyword>
<dbReference type="GO" id="GO:0008757">
    <property type="term" value="F:S-adenosylmethionine-dependent methyltransferase activity"/>
    <property type="evidence" value="ECO:0007669"/>
    <property type="project" value="InterPro"/>
</dbReference>
<protein>
    <recommendedName>
        <fullName evidence="7">Thiol methyltransferase 2</fullName>
    </recommendedName>
</protein>
<evidence type="ECO:0000256" key="1">
    <source>
        <dbReference type="ARBA" id="ARBA00022553"/>
    </source>
</evidence>
<dbReference type="SUPFAM" id="SSF53335">
    <property type="entry name" value="S-adenosyl-L-methionine-dependent methyltransferases"/>
    <property type="match status" value="1"/>
</dbReference>
<dbReference type="PANTHER" id="PTHR32183:SF6">
    <property type="entry name" value="CYSTEINE SULFINATE DESULFINASE_CYSTEINE DESULFURASE AND RELATED ENZYMES"/>
    <property type="match status" value="1"/>
</dbReference>
<dbReference type="Proteomes" id="UP000218209">
    <property type="component" value="Unassembled WGS sequence"/>
</dbReference>
<evidence type="ECO:0000313" key="6">
    <source>
        <dbReference type="Proteomes" id="UP000218209"/>
    </source>
</evidence>
<reference evidence="5 6" key="1">
    <citation type="submission" date="2017-03" db="EMBL/GenBank/DDBJ databases">
        <title>WGS assembly of Porphyra umbilicalis.</title>
        <authorList>
            <person name="Brawley S.H."/>
            <person name="Blouin N.A."/>
            <person name="Ficko-Blean E."/>
            <person name="Wheeler G.L."/>
            <person name="Lohr M."/>
            <person name="Goodson H.V."/>
            <person name="Jenkins J.W."/>
            <person name="Blaby-Haas C.E."/>
            <person name="Helliwell K.E."/>
            <person name="Chan C."/>
            <person name="Marriage T."/>
            <person name="Bhattacharya D."/>
            <person name="Klein A.S."/>
            <person name="Badis Y."/>
            <person name="Brodie J."/>
            <person name="Cao Y."/>
            <person name="Collen J."/>
            <person name="Dittami S.M."/>
            <person name="Gachon C.M."/>
            <person name="Green B.R."/>
            <person name="Karpowicz S."/>
            <person name="Kim J.W."/>
            <person name="Kudahl U."/>
            <person name="Lin S."/>
            <person name="Michel G."/>
            <person name="Mittag M."/>
            <person name="Olson B.J."/>
            <person name="Pangilinan J."/>
            <person name="Peng Y."/>
            <person name="Qiu H."/>
            <person name="Shu S."/>
            <person name="Singer J.T."/>
            <person name="Smith A.G."/>
            <person name="Sprecher B.N."/>
            <person name="Wagner V."/>
            <person name="Wang W."/>
            <person name="Wang Z.-Y."/>
            <person name="Yan J."/>
            <person name="Yarish C."/>
            <person name="Zoeuner-Riek S."/>
            <person name="Zhuang Y."/>
            <person name="Zou Y."/>
            <person name="Lindquist E.A."/>
            <person name="Grimwood J."/>
            <person name="Barry K."/>
            <person name="Rokhsar D.S."/>
            <person name="Schmutz J."/>
            <person name="Stiller J.W."/>
            <person name="Grossman A.R."/>
            <person name="Prochnik S.E."/>
        </authorList>
    </citation>
    <scope>NUCLEOTIDE SEQUENCE [LARGE SCALE GENOMIC DNA]</scope>
    <source>
        <strain evidence="5">4086291</strain>
    </source>
</reference>
<dbReference type="PANTHER" id="PTHR32183">
    <property type="match status" value="1"/>
</dbReference>
<dbReference type="EMBL" id="KV918779">
    <property type="protein sequence ID" value="OSX80182.1"/>
    <property type="molecule type" value="Genomic_DNA"/>
</dbReference>
<keyword evidence="3" id="KW-0808">Transferase</keyword>
<dbReference type="AlphaFoldDB" id="A0A1X6PH84"/>
<keyword evidence="1" id="KW-0597">Phosphoprotein</keyword>
<evidence type="ECO:0000313" key="5">
    <source>
        <dbReference type="EMBL" id="OSX80182.1"/>
    </source>
</evidence>
<name>A0A1X6PH84_PORUM</name>
<sequence length="226" mass="23523">MAAAGKNDTAFWEGLWTRDGGLQPGTAFDREVPSPALVDAVGRGAVLPDRLGKEADLTALVPGCGRGYDVVYLGKSGHFGAVTGLDVAPSGAAAATAYLASQGVPEGVTVACADFFQFDGVPGGYDLIYDYTFFCALPLALRPDWGRAMARLLAPRGELITLIYPIDASRTDGPPFASSKDAIGAVLEPAGLTCVEYRDLPTALCHPGRDGKDGTSASAFARWVHA</sequence>
<dbReference type="InterPro" id="IPR008854">
    <property type="entry name" value="TPMT"/>
</dbReference>
<evidence type="ECO:0000256" key="4">
    <source>
        <dbReference type="ARBA" id="ARBA00022691"/>
    </source>
</evidence>
<accession>A0A1X6PH84</accession>